<sequence>MDLDGACPAPPVSHPVFVGVVAFVFALCAGATVGWCLSMQTMPELPMPGGWFLSMTWVPMCGQKWPHIAMSFVGMWIVMMMAMMLPSLAPALWRYHEVLAGTGKARAHCLTVLAGIAYFFAWAVLGALVFALGFAFMTLAMQLPLLSRSVPVAASLVVLAAGVLQFSRWKMRHLTCARFAASRREGSACMHGVRLGVHCVACCAGLTAVLLVNGMMDLRAMTLATLAITAERLAPAPESVAKAIGVVVVVIGLSMFEQAMALL</sequence>
<evidence type="ECO:0000313" key="3">
    <source>
        <dbReference type="Proteomes" id="UP000001192"/>
    </source>
</evidence>
<evidence type="ECO:0000313" key="2">
    <source>
        <dbReference type="EMBL" id="ACC75493.1"/>
    </source>
</evidence>
<reference evidence="3" key="1">
    <citation type="journal article" date="2014" name="Stand. Genomic Sci.">
        <title>Complete genome sequence of Burkholderia phymatum STM815(T), a broad host range and efficient nitrogen-fixing symbiont of Mimosa species.</title>
        <authorList>
            <person name="Moulin L."/>
            <person name="Klonowska A."/>
            <person name="Caroline B."/>
            <person name="Booth K."/>
            <person name="Vriezen J.A."/>
            <person name="Melkonian R."/>
            <person name="James E.K."/>
            <person name="Young J.P."/>
            <person name="Bena G."/>
            <person name="Hauser L."/>
            <person name="Land M."/>
            <person name="Kyrpides N."/>
            <person name="Bruce D."/>
            <person name="Chain P."/>
            <person name="Copeland A."/>
            <person name="Pitluck S."/>
            <person name="Woyke T."/>
            <person name="Lizotte-Waniewski M."/>
            <person name="Bristow J."/>
            <person name="Riley M."/>
        </authorList>
    </citation>
    <scope>NUCLEOTIDE SEQUENCE [LARGE SCALE GENOMIC DNA]</scope>
    <source>
        <strain evidence="3">DSM 17167 / CIP 108236 / LMG 21445 / STM815</strain>
        <plasmid evidence="3">Plasmid pBPHY01</plasmid>
    </source>
</reference>
<evidence type="ECO:0000256" key="1">
    <source>
        <dbReference type="SAM" id="Phobius"/>
    </source>
</evidence>
<feature type="transmembrane region" description="Helical" evidence="1">
    <location>
        <begin position="188"/>
        <end position="212"/>
    </location>
</feature>
<keyword evidence="3" id="KW-1185">Reference proteome</keyword>
<dbReference type="AlphaFoldDB" id="B2JX16"/>
<gene>
    <name evidence="2" type="ordered locus">Bphy_6463</name>
</gene>
<name>B2JX16_PARP8</name>
<feature type="transmembrane region" description="Helical" evidence="1">
    <location>
        <begin position="149"/>
        <end position="167"/>
    </location>
</feature>
<keyword evidence="1" id="KW-0472">Membrane</keyword>
<proteinExistence type="predicted"/>
<organism evidence="2 3">
    <name type="scientific">Paraburkholderia phymatum (strain DSM 17167 / CIP 108236 / LMG 21445 / STM815)</name>
    <name type="common">Burkholderia phymatum</name>
    <dbReference type="NCBI Taxonomy" id="391038"/>
    <lineage>
        <taxon>Bacteria</taxon>
        <taxon>Pseudomonadati</taxon>
        <taxon>Pseudomonadota</taxon>
        <taxon>Betaproteobacteria</taxon>
        <taxon>Burkholderiales</taxon>
        <taxon>Burkholderiaceae</taxon>
        <taxon>Paraburkholderia</taxon>
    </lineage>
</organism>
<protein>
    <recommendedName>
        <fullName evidence="4">Metal-binding integral membrane protein-like protein</fullName>
    </recommendedName>
</protein>
<dbReference type="Pfam" id="PF09948">
    <property type="entry name" value="PpoB2"/>
    <property type="match status" value="1"/>
</dbReference>
<feature type="transmembrane region" description="Helical" evidence="1">
    <location>
        <begin position="16"/>
        <end position="37"/>
    </location>
</feature>
<dbReference type="RefSeq" id="WP_012405652.1">
    <property type="nucleotide sequence ID" value="NC_010625.1"/>
</dbReference>
<dbReference type="HOGENOM" id="CLU_065506_2_0_4"/>
<keyword evidence="2" id="KW-0614">Plasmid</keyword>
<accession>B2JX16</accession>
<dbReference type="Proteomes" id="UP000001192">
    <property type="component" value="Plasmid pBPHY01"/>
</dbReference>
<dbReference type="EMBL" id="CP001045">
    <property type="protein sequence ID" value="ACC75493.1"/>
    <property type="molecule type" value="Genomic_DNA"/>
</dbReference>
<dbReference type="KEGG" id="bph:Bphy_6463"/>
<keyword evidence="1" id="KW-1133">Transmembrane helix</keyword>
<feature type="transmembrane region" description="Helical" evidence="1">
    <location>
        <begin position="72"/>
        <end position="95"/>
    </location>
</feature>
<feature type="transmembrane region" description="Helical" evidence="1">
    <location>
        <begin position="107"/>
        <end position="137"/>
    </location>
</feature>
<keyword evidence="1" id="KW-0812">Transmembrane</keyword>
<evidence type="ECO:0008006" key="4">
    <source>
        <dbReference type="Google" id="ProtNLM"/>
    </source>
</evidence>
<dbReference type="InterPro" id="IPR018688">
    <property type="entry name" value="PpoB2-like"/>
</dbReference>
<geneLocation type="plasmid" evidence="2 3">
    <name>pBPHY01</name>
</geneLocation>